<feature type="domain" description="DUF3108" evidence="2">
    <location>
        <begin position="51"/>
        <end position="234"/>
    </location>
</feature>
<evidence type="ECO:0000313" key="4">
    <source>
        <dbReference type="Proteomes" id="UP000253410"/>
    </source>
</evidence>
<feature type="signal peptide" evidence="1">
    <location>
        <begin position="1"/>
        <end position="37"/>
    </location>
</feature>
<evidence type="ECO:0000256" key="1">
    <source>
        <dbReference type="SAM" id="SignalP"/>
    </source>
</evidence>
<dbReference type="InterPro" id="IPR049279">
    <property type="entry name" value="DUF3108-like"/>
</dbReference>
<gene>
    <name evidence="3" type="ORF">DF182_16910</name>
</gene>
<dbReference type="Pfam" id="PF21347">
    <property type="entry name" value="DUF3108_like"/>
    <property type="match status" value="1"/>
</dbReference>
<organism evidence="3 4">
    <name type="scientific">Chitinophaga flava</name>
    <dbReference type="NCBI Taxonomy" id="2259036"/>
    <lineage>
        <taxon>Bacteria</taxon>
        <taxon>Pseudomonadati</taxon>
        <taxon>Bacteroidota</taxon>
        <taxon>Chitinophagia</taxon>
        <taxon>Chitinophagales</taxon>
        <taxon>Chitinophagaceae</taxon>
        <taxon>Chitinophaga</taxon>
    </lineage>
</organism>
<keyword evidence="4" id="KW-1185">Reference proteome</keyword>
<feature type="chain" id="PRO_5016594254" description="DUF3108 domain-containing protein" evidence="1">
    <location>
        <begin position="38"/>
        <end position="249"/>
    </location>
</feature>
<dbReference type="AlphaFoldDB" id="A0A365XQ74"/>
<protein>
    <recommendedName>
        <fullName evidence="2">DUF3108 domain-containing protein</fullName>
    </recommendedName>
</protein>
<evidence type="ECO:0000259" key="2">
    <source>
        <dbReference type="Pfam" id="PF21347"/>
    </source>
</evidence>
<dbReference type="Proteomes" id="UP000253410">
    <property type="component" value="Unassembled WGS sequence"/>
</dbReference>
<dbReference type="Gene3D" id="2.40.360.20">
    <property type="match status" value="1"/>
</dbReference>
<evidence type="ECO:0000313" key="3">
    <source>
        <dbReference type="EMBL" id="RBL88278.1"/>
    </source>
</evidence>
<sequence>MTVQFIHQVIYYLQTSFIMKKLLFLMVALLMAASSWAQDCAGYYYLLNNAEVEMTVYDAKGTASGKTIYKVSNVHKEATGTVSDFTATIYDKSNRMITTSEGRFKCSGDGVAVDMKVGMPSMSQLKDLKMEAKTTNSFLDYPASMHVGQELKGGAFEMAGNVSGMDVSVNYAISNRKVAGKEKITTPAGSWDCYKISYDLSFKMQMMGTGVPMKLNAVEWFAPGFGVVKTLSYMDGKEAGGTLITKFKK</sequence>
<accession>A0A365XQ74</accession>
<dbReference type="EMBL" id="QFFJ01000002">
    <property type="protein sequence ID" value="RBL88278.1"/>
    <property type="molecule type" value="Genomic_DNA"/>
</dbReference>
<reference evidence="3 4" key="1">
    <citation type="submission" date="2018-05" db="EMBL/GenBank/DDBJ databases">
        <title>Chitinophaga sp. K3CV102501T nov., isolated from isolated from a monsoon evergreen broad-leaved forest soil.</title>
        <authorList>
            <person name="Lv Y."/>
        </authorList>
    </citation>
    <scope>NUCLEOTIDE SEQUENCE [LARGE SCALE GENOMIC DNA]</scope>
    <source>
        <strain evidence="3 4">GDMCC 1.1325</strain>
    </source>
</reference>
<keyword evidence="1" id="KW-0732">Signal</keyword>
<comment type="caution">
    <text evidence="3">The sequence shown here is derived from an EMBL/GenBank/DDBJ whole genome shotgun (WGS) entry which is preliminary data.</text>
</comment>
<proteinExistence type="predicted"/>
<name>A0A365XQ74_9BACT</name>